<protein>
    <submittedName>
        <fullName evidence="1">Uncharacterized protein</fullName>
    </submittedName>
</protein>
<organism evidence="1">
    <name type="scientific">viral metagenome</name>
    <dbReference type="NCBI Taxonomy" id="1070528"/>
    <lineage>
        <taxon>unclassified sequences</taxon>
        <taxon>metagenomes</taxon>
        <taxon>organismal metagenomes</taxon>
    </lineage>
</organism>
<name>A0A6C0J389_9ZZZZ</name>
<dbReference type="EMBL" id="MN740323">
    <property type="protein sequence ID" value="QHU00139.1"/>
    <property type="molecule type" value="Genomic_DNA"/>
</dbReference>
<sequence length="80" mass="9322">MENDEQINENLNNFNCILFPLTKYFYKVGKDRWIEPYNQDEGIGYCGPPDRCCIDCYLCCTPVCFVLDIISLCSFQCIKS</sequence>
<reference evidence="1" key="1">
    <citation type="journal article" date="2020" name="Nature">
        <title>Giant virus diversity and host interactions through global metagenomics.</title>
        <authorList>
            <person name="Schulz F."/>
            <person name="Roux S."/>
            <person name="Paez-Espino D."/>
            <person name="Jungbluth S."/>
            <person name="Walsh D.A."/>
            <person name="Denef V.J."/>
            <person name="McMahon K.D."/>
            <person name="Konstantinidis K.T."/>
            <person name="Eloe-Fadrosh E.A."/>
            <person name="Kyrpides N.C."/>
            <person name="Woyke T."/>
        </authorList>
    </citation>
    <scope>NUCLEOTIDE SEQUENCE</scope>
    <source>
        <strain evidence="1">GVMAG-M-3300025860-12</strain>
    </source>
</reference>
<accession>A0A6C0J389</accession>
<dbReference type="AlphaFoldDB" id="A0A6C0J389"/>
<evidence type="ECO:0000313" key="1">
    <source>
        <dbReference type="EMBL" id="QHU00139.1"/>
    </source>
</evidence>
<proteinExistence type="predicted"/>